<comment type="caution">
    <text evidence="1">The sequence shown here is derived from an EMBL/GenBank/DDBJ whole genome shotgun (WGS) entry which is preliminary data.</text>
</comment>
<dbReference type="AlphaFoldDB" id="A0A0F4QC55"/>
<evidence type="ECO:0000313" key="2">
    <source>
        <dbReference type="Proteomes" id="UP000033452"/>
    </source>
</evidence>
<reference evidence="1 2" key="1">
    <citation type="journal article" date="2015" name="BMC Genomics">
        <title>Genome mining reveals unlocked bioactive potential of marine Gram-negative bacteria.</title>
        <authorList>
            <person name="Machado H."/>
            <person name="Sonnenschein E.C."/>
            <person name="Melchiorsen J."/>
            <person name="Gram L."/>
        </authorList>
    </citation>
    <scope>NUCLEOTIDE SEQUENCE [LARGE SCALE GENOMIC DNA]</scope>
    <source>
        <strain evidence="1 2">S2471</strain>
    </source>
</reference>
<dbReference type="RefSeq" id="WP_046007313.1">
    <property type="nucleotide sequence ID" value="NZ_JXYA01000079.1"/>
</dbReference>
<protein>
    <submittedName>
        <fullName evidence="1">Uncharacterized protein</fullName>
    </submittedName>
</protein>
<dbReference type="EMBL" id="JXYA01000079">
    <property type="protein sequence ID" value="KJZ05253.1"/>
    <property type="molecule type" value="Genomic_DNA"/>
</dbReference>
<gene>
    <name evidence="1" type="ORF">TW77_23035</name>
</gene>
<sequence>MPHRISYSEICENVLFETAPSEHQFREVFFKNSSVGKIRNSALHIEDHSRGFGTWKDKKKGKKMETSDFLGLINLEGSFLCSTIDDGIYKKVEISVGVFNILGQIMNHLLASFQWEGSPRIKPHY</sequence>
<organism evidence="1 2">
    <name type="scientific">Pseudoalteromonas rubra</name>
    <dbReference type="NCBI Taxonomy" id="43658"/>
    <lineage>
        <taxon>Bacteria</taxon>
        <taxon>Pseudomonadati</taxon>
        <taxon>Pseudomonadota</taxon>
        <taxon>Gammaproteobacteria</taxon>
        <taxon>Alteromonadales</taxon>
        <taxon>Pseudoalteromonadaceae</taxon>
        <taxon>Pseudoalteromonas</taxon>
    </lineage>
</organism>
<accession>A0A0F4QC55</accession>
<dbReference type="Proteomes" id="UP000033452">
    <property type="component" value="Unassembled WGS sequence"/>
</dbReference>
<dbReference type="PATRIC" id="fig|43658.5.peg.4867"/>
<dbReference type="OrthoDB" id="9178565at2"/>
<evidence type="ECO:0000313" key="1">
    <source>
        <dbReference type="EMBL" id="KJZ05253.1"/>
    </source>
</evidence>
<proteinExistence type="predicted"/>
<name>A0A0F4QC55_9GAMM</name>
<keyword evidence="2" id="KW-1185">Reference proteome</keyword>